<dbReference type="UniPathway" id="UPA00060">
    <property type="reaction ID" value="UER00142"/>
</dbReference>
<organism evidence="4 5">
    <name type="scientific">Georgenia soli</name>
    <dbReference type="NCBI Taxonomy" id="638953"/>
    <lineage>
        <taxon>Bacteria</taxon>
        <taxon>Bacillati</taxon>
        <taxon>Actinomycetota</taxon>
        <taxon>Actinomycetes</taxon>
        <taxon>Micrococcales</taxon>
        <taxon>Bogoriellaceae</taxon>
        <taxon>Georgenia</taxon>
    </lineage>
</organism>
<comment type="miscellaneous">
    <text evidence="1">Reaction mechanism of ThiL seems to utilize a direct, inline transfer of the gamma-phosphate of ATP to TMP rather than a phosphorylated enzyme intermediate.</text>
</comment>
<dbReference type="Pfam" id="PF00586">
    <property type="entry name" value="AIRS"/>
    <property type="match status" value="1"/>
</dbReference>
<dbReference type="InterPro" id="IPR010918">
    <property type="entry name" value="PurM-like_C_dom"/>
</dbReference>
<feature type="binding site" evidence="1">
    <location>
        <begin position="127"/>
        <end position="128"/>
    </location>
    <ligand>
        <name>ATP</name>
        <dbReference type="ChEBI" id="CHEBI:30616"/>
    </ligand>
</feature>
<keyword evidence="1" id="KW-0067">ATP-binding</keyword>
<feature type="binding site" evidence="1">
    <location>
        <position position="49"/>
    </location>
    <ligand>
        <name>Mg(2+)</name>
        <dbReference type="ChEBI" id="CHEBI:18420"/>
        <label>4</label>
    </ligand>
</feature>
<feature type="domain" description="PurM-like N-terminal" evidence="2">
    <location>
        <begin position="33"/>
        <end position="143"/>
    </location>
</feature>
<dbReference type="GO" id="GO:0009228">
    <property type="term" value="P:thiamine biosynthetic process"/>
    <property type="evidence" value="ECO:0007669"/>
    <property type="project" value="UniProtKB-KW"/>
</dbReference>
<comment type="pathway">
    <text evidence="1">Cofactor biosynthesis; thiamine diphosphate biosynthesis; thiamine diphosphate from thiamine phosphate: step 1/1.</text>
</comment>
<keyword evidence="5" id="KW-1185">Reference proteome</keyword>
<reference evidence="4 5" key="1">
    <citation type="submission" date="2017-10" db="EMBL/GenBank/DDBJ databases">
        <title>Sequencing the genomes of 1000 actinobacteria strains.</title>
        <authorList>
            <person name="Klenk H.-P."/>
        </authorList>
    </citation>
    <scope>NUCLEOTIDE SEQUENCE [LARGE SCALE GENOMIC DNA]</scope>
    <source>
        <strain evidence="4 5">DSM 21838</strain>
    </source>
</reference>
<feature type="binding site" evidence="1">
    <location>
        <position position="80"/>
    </location>
    <ligand>
        <name>Mg(2+)</name>
        <dbReference type="ChEBI" id="CHEBI:18420"/>
        <label>3</label>
    </ligand>
</feature>
<keyword evidence="1" id="KW-0808">Transferase</keyword>
<comment type="function">
    <text evidence="1">Catalyzes the ATP-dependent phosphorylation of thiamine-monophosphate (TMP) to form thiamine-pyrophosphate (TPP), the active form of vitamin B1.</text>
</comment>
<dbReference type="GO" id="GO:0000287">
    <property type="term" value="F:magnesium ion binding"/>
    <property type="evidence" value="ECO:0007669"/>
    <property type="project" value="UniProtKB-UniRule"/>
</dbReference>
<dbReference type="PIRSF" id="PIRSF005303">
    <property type="entry name" value="Thiam_monoph_kin"/>
    <property type="match status" value="1"/>
</dbReference>
<protein>
    <recommendedName>
        <fullName evidence="1">Thiamine-monophosphate kinase</fullName>
        <shortName evidence="1">TMP kinase</shortName>
        <shortName evidence="1">Thiamine-phosphate kinase</shortName>
        <ecNumber evidence="1">2.7.4.16</ecNumber>
    </recommendedName>
</protein>
<dbReference type="InterPro" id="IPR006283">
    <property type="entry name" value="ThiL-like"/>
</dbReference>
<dbReference type="PANTHER" id="PTHR30270">
    <property type="entry name" value="THIAMINE-MONOPHOSPHATE KINASE"/>
    <property type="match status" value="1"/>
</dbReference>
<dbReference type="OrthoDB" id="9802811at2"/>
<feature type="binding site" evidence="1">
    <location>
        <position position="153"/>
    </location>
    <ligand>
        <name>ATP</name>
        <dbReference type="ChEBI" id="CHEBI:30616"/>
    </ligand>
</feature>
<evidence type="ECO:0000313" key="5">
    <source>
        <dbReference type="Proteomes" id="UP000222106"/>
    </source>
</evidence>
<dbReference type="Gene3D" id="3.90.650.10">
    <property type="entry name" value="PurM-like C-terminal domain"/>
    <property type="match status" value="1"/>
</dbReference>
<feature type="binding site" evidence="1">
    <location>
        <position position="58"/>
    </location>
    <ligand>
        <name>substrate</name>
    </ligand>
</feature>
<comment type="catalytic activity">
    <reaction evidence="1">
        <text>thiamine phosphate + ATP = thiamine diphosphate + ADP</text>
        <dbReference type="Rhea" id="RHEA:15913"/>
        <dbReference type="ChEBI" id="CHEBI:30616"/>
        <dbReference type="ChEBI" id="CHEBI:37575"/>
        <dbReference type="ChEBI" id="CHEBI:58937"/>
        <dbReference type="ChEBI" id="CHEBI:456216"/>
        <dbReference type="EC" id="2.7.4.16"/>
    </reaction>
</comment>
<keyword evidence="1 4" id="KW-0418">Kinase</keyword>
<dbReference type="InterPro" id="IPR016188">
    <property type="entry name" value="PurM-like_N"/>
</dbReference>
<feature type="binding site" evidence="1">
    <location>
        <position position="220"/>
    </location>
    <ligand>
        <name>Mg(2+)</name>
        <dbReference type="ChEBI" id="CHEBI:18420"/>
        <label>5</label>
    </ligand>
</feature>
<gene>
    <name evidence="1" type="primary">thiL</name>
    <name evidence="4" type="ORF">ATJ97_3382</name>
</gene>
<dbReference type="PANTHER" id="PTHR30270:SF0">
    <property type="entry name" value="THIAMINE-MONOPHOSPHATE KINASE"/>
    <property type="match status" value="1"/>
</dbReference>
<dbReference type="InterPro" id="IPR036676">
    <property type="entry name" value="PurM-like_C_sf"/>
</dbReference>
<evidence type="ECO:0000259" key="3">
    <source>
        <dbReference type="Pfam" id="PF02769"/>
    </source>
</evidence>
<comment type="caution">
    <text evidence="4">The sequence shown here is derived from an EMBL/GenBank/DDBJ whole genome shotgun (WGS) entry which is preliminary data.</text>
</comment>
<dbReference type="GO" id="GO:0009030">
    <property type="term" value="F:thiamine-phosphate kinase activity"/>
    <property type="evidence" value="ECO:0007669"/>
    <property type="project" value="UniProtKB-UniRule"/>
</dbReference>
<keyword evidence="1" id="KW-0784">Thiamine biosynthesis</keyword>
<dbReference type="NCBIfam" id="TIGR01379">
    <property type="entry name" value="thiL"/>
    <property type="match status" value="1"/>
</dbReference>
<feature type="binding site" evidence="1">
    <location>
        <position position="50"/>
    </location>
    <ligand>
        <name>Mg(2+)</name>
        <dbReference type="ChEBI" id="CHEBI:18420"/>
        <label>1</label>
    </ligand>
</feature>
<dbReference type="GO" id="GO:0009229">
    <property type="term" value="P:thiamine diphosphate biosynthetic process"/>
    <property type="evidence" value="ECO:0007669"/>
    <property type="project" value="UniProtKB-UniRule"/>
</dbReference>
<dbReference type="Pfam" id="PF02769">
    <property type="entry name" value="AIRS_C"/>
    <property type="match status" value="1"/>
</dbReference>
<keyword evidence="1" id="KW-0479">Metal-binding</keyword>
<feature type="domain" description="PurM-like C-terminal" evidence="3">
    <location>
        <begin position="157"/>
        <end position="254"/>
    </location>
</feature>
<comment type="similarity">
    <text evidence="1">Belongs to the thiamine-monophosphate kinase family.</text>
</comment>
<feature type="binding site" evidence="1">
    <location>
        <position position="51"/>
    </location>
    <ligand>
        <name>Mg(2+)</name>
        <dbReference type="ChEBI" id="CHEBI:18420"/>
        <label>1</label>
    </ligand>
</feature>
<evidence type="ECO:0000259" key="2">
    <source>
        <dbReference type="Pfam" id="PF00586"/>
    </source>
</evidence>
<keyword evidence="1" id="KW-0547">Nucleotide-binding</keyword>
<name>A0A2A9ERE6_9MICO</name>
<dbReference type="Proteomes" id="UP000222106">
    <property type="component" value="Unassembled WGS sequence"/>
</dbReference>
<keyword evidence="1" id="KW-0460">Magnesium</keyword>
<feature type="binding site" evidence="1">
    <location>
        <position position="35"/>
    </location>
    <ligand>
        <name>Mg(2+)</name>
        <dbReference type="ChEBI" id="CHEBI:18420"/>
        <label>3</label>
    </ligand>
</feature>
<dbReference type="GO" id="GO:0005524">
    <property type="term" value="F:ATP binding"/>
    <property type="evidence" value="ECO:0007669"/>
    <property type="project" value="UniProtKB-UniRule"/>
</dbReference>
<sequence>MDSTTVADLSEDELIASFVPLLPRGRHTLVPTGDDAAVIAAPDGRFCVSTDVLVQDLHFRLEWGDGADVGWRAAAQNLSDVAAMGAEPTSMVVSLVLPPTTSVAWVHDLSRGFAELCGPLGVGVDGGDLSAGTQLVIAVTVHGDLGGRDPVLRSGARPGDVVAHAGVLGHAAAGMALLASGRRGGADDGLIAAFLRPRPALAAGPAAADAGATAMMDVSDGLLRDASRMARRSGVVLDLEPLERSVPGDLERLRDAAARMETDAAGWALTGGEDHGMLATFPVGTALPEPFRPLGTVRAADGDHPAGSVLVGGTPPDVTSMGWDHFRR</sequence>
<feature type="binding site" evidence="1">
    <location>
        <position position="323"/>
    </location>
    <ligand>
        <name>substrate</name>
    </ligand>
</feature>
<dbReference type="NCBIfam" id="NF004351">
    <property type="entry name" value="PRK05731.1-4"/>
    <property type="match status" value="1"/>
</dbReference>
<dbReference type="CDD" id="cd02194">
    <property type="entry name" value="ThiL"/>
    <property type="match status" value="1"/>
</dbReference>
<evidence type="ECO:0000256" key="1">
    <source>
        <dbReference type="HAMAP-Rule" id="MF_02128"/>
    </source>
</evidence>
<feature type="binding site" evidence="1">
    <location>
        <position position="219"/>
    </location>
    <ligand>
        <name>ATP</name>
        <dbReference type="ChEBI" id="CHEBI:30616"/>
    </ligand>
</feature>
<dbReference type="EC" id="2.7.4.16" evidence="1"/>
<feature type="binding site" evidence="1">
    <location>
        <position position="51"/>
    </location>
    <ligand>
        <name>Mg(2+)</name>
        <dbReference type="ChEBI" id="CHEBI:18420"/>
        <label>2</label>
    </ligand>
</feature>
<feature type="binding site" evidence="1">
    <location>
        <position position="273"/>
    </location>
    <ligand>
        <name>substrate</name>
    </ligand>
</feature>
<dbReference type="InterPro" id="IPR036921">
    <property type="entry name" value="PurM-like_N_sf"/>
</dbReference>
<feature type="binding site" evidence="1">
    <location>
        <position position="80"/>
    </location>
    <ligand>
        <name>Mg(2+)</name>
        <dbReference type="ChEBI" id="CHEBI:18420"/>
        <label>4</label>
    </ligand>
</feature>
<feature type="binding site" evidence="1">
    <location>
        <position position="35"/>
    </location>
    <ligand>
        <name>Mg(2+)</name>
        <dbReference type="ChEBI" id="CHEBI:18420"/>
        <label>4</label>
    </ligand>
</feature>
<dbReference type="SUPFAM" id="SSF56042">
    <property type="entry name" value="PurM C-terminal domain-like"/>
    <property type="match status" value="1"/>
</dbReference>
<feature type="binding site" evidence="1">
    <location>
        <position position="80"/>
    </location>
    <ligand>
        <name>Mg(2+)</name>
        <dbReference type="ChEBI" id="CHEBI:18420"/>
        <label>2</label>
    </ligand>
</feature>
<comment type="caution">
    <text evidence="1">Lacks conserved residue(s) required for the propagation of feature annotation.</text>
</comment>
<dbReference type="HAMAP" id="MF_02128">
    <property type="entry name" value="TMP_kinase"/>
    <property type="match status" value="1"/>
</dbReference>
<feature type="binding site" evidence="1">
    <location>
        <position position="217"/>
    </location>
    <ligand>
        <name>Mg(2+)</name>
        <dbReference type="ChEBI" id="CHEBI:18420"/>
        <label>3</label>
    </ligand>
</feature>
<proteinExistence type="inferred from homology"/>
<dbReference type="RefSeq" id="WP_098484683.1">
    <property type="nucleotide sequence ID" value="NZ_PDJI01000004.1"/>
</dbReference>
<dbReference type="Gene3D" id="3.30.1330.10">
    <property type="entry name" value="PurM-like, N-terminal domain"/>
    <property type="match status" value="1"/>
</dbReference>
<accession>A0A2A9ERE6</accession>
<evidence type="ECO:0000313" key="4">
    <source>
        <dbReference type="EMBL" id="PFG40842.1"/>
    </source>
</evidence>
<feature type="binding site" evidence="1">
    <location>
        <position position="128"/>
    </location>
    <ligand>
        <name>Mg(2+)</name>
        <dbReference type="ChEBI" id="CHEBI:18420"/>
        <label>1</label>
    </ligand>
</feature>
<dbReference type="SUPFAM" id="SSF55326">
    <property type="entry name" value="PurM N-terminal domain-like"/>
    <property type="match status" value="1"/>
</dbReference>
<dbReference type="AlphaFoldDB" id="A0A2A9ERE6"/>
<dbReference type="EMBL" id="PDJI01000004">
    <property type="protein sequence ID" value="PFG40842.1"/>
    <property type="molecule type" value="Genomic_DNA"/>
</dbReference>